<proteinExistence type="predicted"/>
<gene>
    <name evidence="3" type="ORF">COR50_05720</name>
</gene>
<dbReference type="Pfam" id="PF03372">
    <property type="entry name" value="Exo_endo_phos"/>
    <property type="match status" value="1"/>
</dbReference>
<dbReference type="GO" id="GO:0016020">
    <property type="term" value="C:membrane"/>
    <property type="evidence" value="ECO:0007669"/>
    <property type="project" value="GOC"/>
</dbReference>
<accession>A0A291QRT2</accession>
<feature type="transmembrane region" description="Helical" evidence="1">
    <location>
        <begin position="9"/>
        <end position="29"/>
    </location>
</feature>
<organism evidence="3 4">
    <name type="scientific">Chitinophaga caeni</name>
    <dbReference type="NCBI Taxonomy" id="2029983"/>
    <lineage>
        <taxon>Bacteria</taxon>
        <taxon>Pseudomonadati</taxon>
        <taxon>Bacteroidota</taxon>
        <taxon>Chitinophagia</taxon>
        <taxon>Chitinophagales</taxon>
        <taxon>Chitinophagaceae</taxon>
        <taxon>Chitinophaga</taxon>
    </lineage>
</organism>
<keyword evidence="1" id="KW-0472">Membrane</keyword>
<dbReference type="GO" id="GO:0006506">
    <property type="term" value="P:GPI anchor biosynthetic process"/>
    <property type="evidence" value="ECO:0007669"/>
    <property type="project" value="TreeGrafter"/>
</dbReference>
<protein>
    <recommendedName>
        <fullName evidence="2">Endonuclease/exonuclease/phosphatase domain-containing protein</fullName>
    </recommendedName>
</protein>
<sequence length="360" mass="41105">MKLWMHRCLLLINVLIATGLLATAFLPYINPSKSWICGFAGFFFPVFGLLAVLSLIVHLIFYRGYAWIPFIALLASVPPFLASFAFHPFAAKTSGEPAAGQIRIMSFNCSSMGLKDYKIDEPQRNRILQMIRENPVDVLCLQEFYTNDDPTKSHHLDSIMKYGGFRYVYQTKDLTRWNTWHFGLALFSKYPILDTAKILTGAGPESENLLKARIRFGQETLTIFNTHLYSYSFDRSNYQTANSEQLHGIRGLIRKMKATFSGRVQQAMIVKENVHNSDGPTILCGDLNAIPNSFVYKSVKGDFQDAFLKKGFGWGTTFHTISPFLRIDYIFCNPGIRVQDFRVLHHLPFEHYPIITTIEL</sequence>
<dbReference type="RefSeq" id="WP_098193106.1">
    <property type="nucleotide sequence ID" value="NZ_CP023777.1"/>
</dbReference>
<dbReference type="OrthoDB" id="635146at2"/>
<feature type="transmembrane region" description="Helical" evidence="1">
    <location>
        <begin position="35"/>
        <end position="57"/>
    </location>
</feature>
<dbReference type="Proteomes" id="UP000220133">
    <property type="component" value="Chromosome"/>
</dbReference>
<keyword evidence="4" id="KW-1185">Reference proteome</keyword>
<name>A0A291QRT2_9BACT</name>
<dbReference type="InterPro" id="IPR036691">
    <property type="entry name" value="Endo/exonu/phosph_ase_sf"/>
</dbReference>
<dbReference type="PANTHER" id="PTHR14859:SF1">
    <property type="entry name" value="PGAP2-INTERACTING PROTEIN"/>
    <property type="match status" value="1"/>
</dbReference>
<dbReference type="PANTHER" id="PTHR14859">
    <property type="entry name" value="CALCOFLUOR WHITE HYPERSENSITIVE PROTEIN PRECURSOR"/>
    <property type="match status" value="1"/>
</dbReference>
<dbReference type="EMBL" id="CP023777">
    <property type="protein sequence ID" value="ATL46719.1"/>
    <property type="molecule type" value="Genomic_DNA"/>
</dbReference>
<reference evidence="3 4" key="1">
    <citation type="submission" date="2017-10" db="EMBL/GenBank/DDBJ databases">
        <title>Paenichitinophaga pekingensis gen. nov., sp. nov., isolated from activated sludge.</title>
        <authorList>
            <person name="Jin D."/>
            <person name="Kong X."/>
            <person name="Deng Y."/>
            <person name="Bai Z."/>
        </authorList>
    </citation>
    <scope>NUCLEOTIDE SEQUENCE [LARGE SCALE GENOMIC DNA]</scope>
    <source>
        <strain evidence="3 4">13</strain>
    </source>
</reference>
<dbReference type="CDD" id="cd09084">
    <property type="entry name" value="EEP-2"/>
    <property type="match status" value="1"/>
</dbReference>
<feature type="domain" description="Endonuclease/exonuclease/phosphatase" evidence="2">
    <location>
        <begin position="105"/>
        <end position="347"/>
    </location>
</feature>
<dbReference type="SUPFAM" id="SSF56219">
    <property type="entry name" value="DNase I-like"/>
    <property type="match status" value="1"/>
</dbReference>
<evidence type="ECO:0000313" key="4">
    <source>
        <dbReference type="Proteomes" id="UP000220133"/>
    </source>
</evidence>
<dbReference type="GO" id="GO:0003824">
    <property type="term" value="F:catalytic activity"/>
    <property type="evidence" value="ECO:0007669"/>
    <property type="project" value="InterPro"/>
</dbReference>
<dbReference type="Gene3D" id="3.60.10.10">
    <property type="entry name" value="Endonuclease/exonuclease/phosphatase"/>
    <property type="match status" value="1"/>
</dbReference>
<dbReference type="InterPro" id="IPR005135">
    <property type="entry name" value="Endo/exonuclease/phosphatase"/>
</dbReference>
<keyword evidence="1" id="KW-0812">Transmembrane</keyword>
<evidence type="ECO:0000256" key="1">
    <source>
        <dbReference type="SAM" id="Phobius"/>
    </source>
</evidence>
<evidence type="ECO:0000259" key="2">
    <source>
        <dbReference type="Pfam" id="PF03372"/>
    </source>
</evidence>
<dbReference type="KEGG" id="cbae:COR50_05720"/>
<dbReference type="InterPro" id="IPR051916">
    <property type="entry name" value="GPI-anchor_lipid_remodeler"/>
</dbReference>
<keyword evidence="1" id="KW-1133">Transmembrane helix</keyword>
<feature type="transmembrane region" description="Helical" evidence="1">
    <location>
        <begin position="64"/>
        <end position="86"/>
    </location>
</feature>
<evidence type="ECO:0000313" key="3">
    <source>
        <dbReference type="EMBL" id="ATL46719.1"/>
    </source>
</evidence>
<dbReference type="AlphaFoldDB" id="A0A291QRT2"/>